<reference evidence="2 3" key="1">
    <citation type="submission" date="2018-06" db="EMBL/GenBank/DDBJ databases">
        <authorList>
            <consortium name="Pathogen Informatics"/>
            <person name="Doyle S."/>
        </authorList>
    </citation>
    <scope>NUCLEOTIDE SEQUENCE [LARGE SCALE GENOMIC DNA]</scope>
    <source>
        <strain evidence="2 3">NCTC11801</strain>
    </source>
</reference>
<proteinExistence type="predicted"/>
<sequence>MSNELQVMSNVYNNLQTVLIEQGIESLLPAQVTTEQFIRTAATAMIENPDLQAADKKSLVLALTRCAKDGLMPDGREAALVVRNTKVDGSYIKKAVYMPMVDGVMKRARQSGQVANIVSKVVYASDEFEYVIDEFGEHLKHKPAFVDNDEIVKVYSFARLTSGEMVIEVMSRNEIERVRDIATSGKINSVWDKWFDRMALKTVIHRLARRLPCASELFSLFEVTQDASSQLKTVTEPQIEKKRLSLREALTQRASKLKGVEIVVSAPEPEIASIEVEKKEAEQQTPQLESLLNALDDATEQENLNEIVQYCTEVSVDLSEYEKQILRNKIKSAKNRLQSKSKIEPIKIVRYANSTKNSWRFPDGSVAYDFLSADRKAKELGMQLESGSQYRFSNSH</sequence>
<dbReference type="RefSeq" id="WP_115167510.1">
    <property type="nucleotide sequence ID" value="NZ_CP077319.1"/>
</dbReference>
<accession>A0A379FT93</accession>
<dbReference type="Pfam" id="PF03837">
    <property type="entry name" value="RecT"/>
    <property type="match status" value="1"/>
</dbReference>
<dbReference type="EMBL" id="UGTZ01000001">
    <property type="protein sequence ID" value="SUC31990.1"/>
    <property type="molecule type" value="Genomic_DNA"/>
</dbReference>
<gene>
    <name evidence="2" type="primary">recT</name>
    <name evidence="2" type="ORF">NCTC11801_02963</name>
</gene>
<organism evidence="2 3">
    <name type="scientific">Providencia rettgeri</name>
    <dbReference type="NCBI Taxonomy" id="587"/>
    <lineage>
        <taxon>Bacteria</taxon>
        <taxon>Pseudomonadati</taxon>
        <taxon>Pseudomonadota</taxon>
        <taxon>Gammaproteobacteria</taxon>
        <taxon>Enterobacterales</taxon>
        <taxon>Morganellaceae</taxon>
        <taxon>Providencia</taxon>
    </lineage>
</organism>
<dbReference type="Proteomes" id="UP000254208">
    <property type="component" value="Unassembled WGS sequence"/>
</dbReference>
<dbReference type="AlphaFoldDB" id="A0A379FT93"/>
<dbReference type="NCBIfam" id="TIGR00616">
    <property type="entry name" value="rect"/>
    <property type="match status" value="1"/>
</dbReference>
<dbReference type="InterPro" id="IPR004590">
    <property type="entry name" value="ssDNA_annealing_RecT"/>
</dbReference>
<dbReference type="InterPro" id="IPR018330">
    <property type="entry name" value="RecT_fam"/>
</dbReference>
<evidence type="ECO:0000313" key="3">
    <source>
        <dbReference type="Proteomes" id="UP000254208"/>
    </source>
</evidence>
<protein>
    <submittedName>
        <fullName evidence="2">P33</fullName>
    </submittedName>
</protein>
<keyword evidence="1" id="KW-0175">Coiled coil</keyword>
<dbReference type="GeneID" id="93674947"/>
<dbReference type="GO" id="GO:0003677">
    <property type="term" value="F:DNA binding"/>
    <property type="evidence" value="ECO:0007669"/>
    <property type="project" value="InterPro"/>
</dbReference>
<evidence type="ECO:0000256" key="1">
    <source>
        <dbReference type="SAM" id="Coils"/>
    </source>
</evidence>
<evidence type="ECO:0000313" key="2">
    <source>
        <dbReference type="EMBL" id="SUC31990.1"/>
    </source>
</evidence>
<feature type="coiled-coil region" evidence="1">
    <location>
        <begin position="271"/>
        <end position="343"/>
    </location>
</feature>
<name>A0A379FT93_PRORE</name>
<dbReference type="GO" id="GO:0006259">
    <property type="term" value="P:DNA metabolic process"/>
    <property type="evidence" value="ECO:0007669"/>
    <property type="project" value="InterPro"/>
</dbReference>